<gene>
    <name evidence="11" type="ORF">DVB73_25270</name>
</gene>
<dbReference type="Gene3D" id="1.10.287.1700">
    <property type="match status" value="1"/>
</dbReference>
<protein>
    <recommendedName>
        <fullName evidence="3">Flagellar FliJ protein</fullName>
    </recommendedName>
</protein>
<dbReference type="GO" id="GO:0006935">
    <property type="term" value="P:chemotaxis"/>
    <property type="evidence" value="ECO:0007669"/>
    <property type="project" value="UniProtKB-KW"/>
</dbReference>
<evidence type="ECO:0000256" key="5">
    <source>
        <dbReference type="ARBA" id="ARBA00022475"/>
    </source>
</evidence>
<keyword evidence="11" id="KW-0966">Cell projection</keyword>
<dbReference type="Proteomes" id="UP000256503">
    <property type="component" value="Chromosome"/>
</dbReference>
<evidence type="ECO:0000256" key="3">
    <source>
        <dbReference type="ARBA" id="ARBA00020392"/>
    </source>
</evidence>
<name>A0AAD0R1I0_PSEDL</name>
<evidence type="ECO:0000256" key="1">
    <source>
        <dbReference type="ARBA" id="ARBA00004413"/>
    </source>
</evidence>
<keyword evidence="4" id="KW-0813">Transport</keyword>
<dbReference type="GO" id="GO:0009288">
    <property type="term" value="C:bacterial-type flagellum"/>
    <property type="evidence" value="ECO:0007669"/>
    <property type="project" value="InterPro"/>
</dbReference>
<comment type="subcellular location">
    <subcellularLocation>
        <location evidence="1">Cell membrane</location>
        <topology evidence="1">Peripheral membrane protein</topology>
        <orientation evidence="1">Cytoplasmic side</orientation>
    </subcellularLocation>
</comment>
<keyword evidence="11" id="KW-0969">Cilium</keyword>
<evidence type="ECO:0000256" key="10">
    <source>
        <dbReference type="ARBA" id="ARBA00023225"/>
    </source>
</evidence>
<dbReference type="RefSeq" id="WP_043172837.1">
    <property type="nucleotide sequence ID" value="NZ_CP031146.1"/>
</dbReference>
<reference evidence="11 12" key="1">
    <citation type="submission" date="2018-07" db="EMBL/GenBank/DDBJ databases">
        <title>Complete genome sequence of a Pseudomonas plecoglossicida strain pathogenic to the marine fish, Larimichthys crocea.</title>
        <authorList>
            <person name="Tao Z."/>
        </authorList>
    </citation>
    <scope>NUCLEOTIDE SEQUENCE [LARGE SCALE GENOMIC DNA]</scope>
    <source>
        <strain evidence="11 12">XSDHY-P</strain>
    </source>
</reference>
<organism evidence="11 12">
    <name type="scientific">Pseudomonas plecoglossicida</name>
    <dbReference type="NCBI Taxonomy" id="70775"/>
    <lineage>
        <taxon>Bacteria</taxon>
        <taxon>Pseudomonadati</taxon>
        <taxon>Pseudomonadota</taxon>
        <taxon>Gammaproteobacteria</taxon>
        <taxon>Pseudomonadales</taxon>
        <taxon>Pseudomonadaceae</taxon>
        <taxon>Pseudomonas</taxon>
    </lineage>
</organism>
<keyword evidence="5" id="KW-1003">Cell membrane</keyword>
<dbReference type="AlphaFoldDB" id="A0AAD0R1I0"/>
<dbReference type="InterPro" id="IPR053716">
    <property type="entry name" value="Flag_assembly_chemotaxis_eff"/>
</dbReference>
<dbReference type="Pfam" id="PF02050">
    <property type="entry name" value="FliJ"/>
    <property type="match status" value="1"/>
</dbReference>
<dbReference type="GO" id="GO:0015031">
    <property type="term" value="P:protein transport"/>
    <property type="evidence" value="ECO:0007669"/>
    <property type="project" value="UniProtKB-KW"/>
</dbReference>
<evidence type="ECO:0000313" key="12">
    <source>
        <dbReference type="Proteomes" id="UP000256503"/>
    </source>
</evidence>
<sequence>MKDRIDVLSRLATLRGIEVLQAKGRVDYQQMLCHRYRENIVGLNRLCGYDNTVTSAVQRQNQQQYKATLHGMINLQVRELAVAQEHLTHLQNQLMQAVRVEKVLTQVIEVKVRDRQTELGRQEQGRQDGLASQVWWRNLKASSEF</sequence>
<dbReference type="EMBL" id="CP031146">
    <property type="protein sequence ID" value="AXM98872.1"/>
    <property type="molecule type" value="Genomic_DNA"/>
</dbReference>
<evidence type="ECO:0000313" key="11">
    <source>
        <dbReference type="EMBL" id="AXM98872.1"/>
    </source>
</evidence>
<evidence type="ECO:0000256" key="2">
    <source>
        <dbReference type="ARBA" id="ARBA00010004"/>
    </source>
</evidence>
<dbReference type="InterPro" id="IPR012823">
    <property type="entry name" value="Flagell_FliJ"/>
</dbReference>
<keyword evidence="11" id="KW-0282">Flagellum</keyword>
<evidence type="ECO:0000256" key="9">
    <source>
        <dbReference type="ARBA" id="ARBA00023136"/>
    </source>
</evidence>
<keyword evidence="10" id="KW-1006">Bacterial flagellum protein export</keyword>
<accession>A0AAD0R1I0</accession>
<keyword evidence="7" id="KW-1005">Bacterial flagellum biogenesis</keyword>
<evidence type="ECO:0000256" key="8">
    <source>
        <dbReference type="ARBA" id="ARBA00022927"/>
    </source>
</evidence>
<comment type="similarity">
    <text evidence="2">Belongs to the FliJ family.</text>
</comment>
<evidence type="ECO:0000256" key="7">
    <source>
        <dbReference type="ARBA" id="ARBA00022795"/>
    </source>
</evidence>
<keyword evidence="9" id="KW-0472">Membrane</keyword>
<keyword evidence="8" id="KW-0653">Protein transport</keyword>
<evidence type="ECO:0000256" key="6">
    <source>
        <dbReference type="ARBA" id="ARBA00022500"/>
    </source>
</evidence>
<dbReference type="GO" id="GO:0005886">
    <property type="term" value="C:plasma membrane"/>
    <property type="evidence" value="ECO:0007669"/>
    <property type="project" value="UniProtKB-SubCell"/>
</dbReference>
<evidence type="ECO:0000256" key="4">
    <source>
        <dbReference type="ARBA" id="ARBA00022448"/>
    </source>
</evidence>
<dbReference type="GO" id="GO:0071973">
    <property type="term" value="P:bacterial-type flagellum-dependent cell motility"/>
    <property type="evidence" value="ECO:0007669"/>
    <property type="project" value="InterPro"/>
</dbReference>
<proteinExistence type="inferred from homology"/>
<dbReference type="GO" id="GO:0044781">
    <property type="term" value="P:bacterial-type flagellum organization"/>
    <property type="evidence" value="ECO:0007669"/>
    <property type="project" value="UniProtKB-KW"/>
</dbReference>
<keyword evidence="6" id="KW-0145">Chemotaxis</keyword>
<dbReference type="GeneID" id="49616742"/>